<dbReference type="PANTHER" id="PTHR46579:SF1">
    <property type="entry name" value="F5_8 TYPE C DOMAIN-CONTAINING PROTEIN"/>
    <property type="match status" value="1"/>
</dbReference>
<proteinExistence type="predicted"/>
<evidence type="ECO:0000313" key="1">
    <source>
        <dbReference type="EMBL" id="KIO24452.1"/>
    </source>
</evidence>
<accession>A0A0C3LSV7</accession>
<dbReference type="Proteomes" id="UP000054248">
    <property type="component" value="Unassembled WGS sequence"/>
</dbReference>
<dbReference type="EMBL" id="KN823061">
    <property type="protein sequence ID" value="KIO24452.1"/>
    <property type="molecule type" value="Genomic_DNA"/>
</dbReference>
<feature type="non-terminal residue" evidence="1">
    <location>
        <position position="711"/>
    </location>
</feature>
<feature type="non-terminal residue" evidence="1">
    <location>
        <position position="1"/>
    </location>
</feature>
<dbReference type="AlphaFoldDB" id="A0A0C3LSV7"/>
<keyword evidence="2" id="KW-1185">Reference proteome</keyword>
<organism evidence="1 2">
    <name type="scientific">Tulasnella calospora MUT 4182</name>
    <dbReference type="NCBI Taxonomy" id="1051891"/>
    <lineage>
        <taxon>Eukaryota</taxon>
        <taxon>Fungi</taxon>
        <taxon>Dikarya</taxon>
        <taxon>Basidiomycota</taxon>
        <taxon>Agaricomycotina</taxon>
        <taxon>Agaricomycetes</taxon>
        <taxon>Cantharellales</taxon>
        <taxon>Tulasnellaceae</taxon>
        <taxon>Tulasnella</taxon>
    </lineage>
</organism>
<reference evidence="2" key="2">
    <citation type="submission" date="2015-01" db="EMBL/GenBank/DDBJ databases">
        <title>Evolutionary Origins and Diversification of the Mycorrhizal Mutualists.</title>
        <authorList>
            <consortium name="DOE Joint Genome Institute"/>
            <consortium name="Mycorrhizal Genomics Consortium"/>
            <person name="Kohler A."/>
            <person name="Kuo A."/>
            <person name="Nagy L.G."/>
            <person name="Floudas D."/>
            <person name="Copeland A."/>
            <person name="Barry K.W."/>
            <person name="Cichocki N."/>
            <person name="Veneault-Fourrey C."/>
            <person name="LaButti K."/>
            <person name="Lindquist E.A."/>
            <person name="Lipzen A."/>
            <person name="Lundell T."/>
            <person name="Morin E."/>
            <person name="Murat C."/>
            <person name="Riley R."/>
            <person name="Ohm R."/>
            <person name="Sun H."/>
            <person name="Tunlid A."/>
            <person name="Henrissat B."/>
            <person name="Grigoriev I.V."/>
            <person name="Hibbett D.S."/>
            <person name="Martin F."/>
        </authorList>
    </citation>
    <scope>NUCLEOTIDE SEQUENCE [LARGE SCALE GENOMIC DNA]</scope>
    <source>
        <strain evidence="2">MUT 4182</strain>
    </source>
</reference>
<dbReference type="HOGENOM" id="CLU_009141_0_0_1"/>
<reference evidence="1 2" key="1">
    <citation type="submission" date="2014-04" db="EMBL/GenBank/DDBJ databases">
        <authorList>
            <consortium name="DOE Joint Genome Institute"/>
            <person name="Kuo A."/>
            <person name="Girlanda M."/>
            <person name="Perotto S."/>
            <person name="Kohler A."/>
            <person name="Nagy L.G."/>
            <person name="Floudas D."/>
            <person name="Copeland A."/>
            <person name="Barry K.W."/>
            <person name="Cichocki N."/>
            <person name="Veneault-Fourrey C."/>
            <person name="LaButti K."/>
            <person name="Lindquist E.A."/>
            <person name="Lipzen A."/>
            <person name="Lundell T."/>
            <person name="Morin E."/>
            <person name="Murat C."/>
            <person name="Sun H."/>
            <person name="Tunlid A."/>
            <person name="Henrissat B."/>
            <person name="Grigoriev I.V."/>
            <person name="Hibbett D.S."/>
            <person name="Martin F."/>
            <person name="Nordberg H.P."/>
            <person name="Cantor M.N."/>
            <person name="Hua S.X."/>
        </authorList>
    </citation>
    <scope>NUCLEOTIDE SEQUENCE [LARGE SCALE GENOMIC DNA]</scope>
    <source>
        <strain evidence="1 2">MUT 4182</strain>
    </source>
</reference>
<protein>
    <submittedName>
        <fullName evidence="1">Uncharacterized protein</fullName>
    </submittedName>
</protein>
<evidence type="ECO:0000313" key="2">
    <source>
        <dbReference type="Proteomes" id="UP000054248"/>
    </source>
</evidence>
<dbReference type="PANTHER" id="PTHR46579">
    <property type="entry name" value="F5/8 TYPE C DOMAIN-CONTAINING PROTEIN-RELATED"/>
    <property type="match status" value="1"/>
</dbReference>
<name>A0A0C3LSV7_9AGAM</name>
<dbReference type="OrthoDB" id="6613063at2759"/>
<gene>
    <name evidence="1" type="ORF">M407DRAFT_47490</name>
</gene>
<dbReference type="STRING" id="1051891.A0A0C3LSV7"/>
<sequence>HCCPNSCICYVGAYSNRQACHHCRKPRFKADGSPAKIFHYIPIVPQIKALYAGRQSAAQMRYRSEHHDDNFGDEDGMISDVYDSELYKTLRESYRSNAICIGLVPGPRKPKEHDSFMYVVVEDLAKAAVGTPAYDAFEDSMFNLRVFCPLKCGDMPAMASAYTGGKHHGAQHPCRVCPIEGIRILDSNNLSFYLPIIRPPGYPEQPYSLTTLPLRTHSEYARQAKEVDEAPTQVERKRLSQLYGINHTPIVSQIPGITFPFSFPFEFMHLLENTIENYVALVSGNFKNLGEGVESFIIPEAVWKEIGTATLKANATIPSCFGRRIPNIAEDRTYFTAEGYIVWATLYAPILLRDRFRDEHYYRHWMKFISIIHRCMQFGITTEEIDTLRADIHEWYTEYERIFYQYNGIRLPACLITIHAWIHLPDMIKQSGPLWGYWTWVMERYCGLLTRAISSRKHPYSSLNRRILDIQALHSIRHMYDLQDRLPVYTAMYASDPPPTYHDPVNYPELTLLHPRRTISFAQEGVSDLRRRIAVHLATRYNVTINIATQAVPTSIDQWGRALIKDADRISSHLGYVRREDNQRDASFIQYELLVDIHAHRRSARPVYKAMTFFGRLDRVFVCEVEPNEAMGITRVTPLLLMDIKICNTQQDRFGFYEFSTYRHSEVVDGTAIRALVGRIMDRGKWVFVRRTGAIEHAQFNEDEDEDEDAD</sequence>